<evidence type="ECO:0000256" key="4">
    <source>
        <dbReference type="ARBA" id="ARBA00022490"/>
    </source>
</evidence>
<dbReference type="PANTHER" id="PTHR28621:SF1">
    <property type="entry name" value="SELENOPROTEIN S"/>
    <property type="match status" value="1"/>
</dbReference>
<keyword evidence="4" id="KW-0963">Cytoplasm</keyword>
<dbReference type="Pfam" id="PF06936">
    <property type="entry name" value="Selenoprotein_S"/>
    <property type="match status" value="1"/>
</dbReference>
<dbReference type="GO" id="GO:0030970">
    <property type="term" value="P:retrograde protein transport, ER to cytosol"/>
    <property type="evidence" value="ECO:0007669"/>
    <property type="project" value="TreeGrafter"/>
</dbReference>
<keyword evidence="6" id="KW-0256">Endoplasmic reticulum</keyword>
<dbReference type="InterPro" id="IPR009703">
    <property type="entry name" value="Selenoprotein_S"/>
</dbReference>
<evidence type="ECO:0000256" key="2">
    <source>
        <dbReference type="ARBA" id="ARBA00004496"/>
    </source>
</evidence>
<organism evidence="12">
    <name type="scientific">Scylla olivacea</name>
    <name type="common">Orange mud crab</name>
    <name type="synonym">Cancer olivacea</name>
    <dbReference type="NCBI Taxonomy" id="85551"/>
    <lineage>
        <taxon>Eukaryota</taxon>
        <taxon>Metazoa</taxon>
        <taxon>Ecdysozoa</taxon>
        <taxon>Arthropoda</taxon>
        <taxon>Crustacea</taxon>
        <taxon>Multicrustacea</taxon>
        <taxon>Malacostraca</taxon>
        <taxon>Eumalacostraca</taxon>
        <taxon>Eucarida</taxon>
        <taxon>Decapoda</taxon>
        <taxon>Pleocyemata</taxon>
        <taxon>Brachyura</taxon>
        <taxon>Eubrachyura</taxon>
        <taxon>Portunoidea</taxon>
        <taxon>Portunidae</taxon>
        <taxon>Portuninae</taxon>
        <taxon>Scylla</taxon>
    </lineage>
</organism>
<dbReference type="AlphaFoldDB" id="A0A0N7ZCY9"/>
<reference evidence="12" key="1">
    <citation type="submission" date="2015-09" db="EMBL/GenBank/DDBJ databases">
        <title>Scylla olivacea transcriptome.</title>
        <authorList>
            <person name="Ikhwanuddin M."/>
        </authorList>
    </citation>
    <scope>NUCLEOTIDE SEQUENCE</scope>
</reference>
<evidence type="ECO:0000256" key="1">
    <source>
        <dbReference type="ARBA" id="ARBA00004389"/>
    </source>
</evidence>
<dbReference type="PANTHER" id="PTHR28621">
    <property type="entry name" value="SELENOPROTEIN S"/>
    <property type="match status" value="1"/>
</dbReference>
<evidence type="ECO:0000256" key="7">
    <source>
        <dbReference type="ARBA" id="ARBA00022933"/>
    </source>
</evidence>
<dbReference type="GO" id="GO:0036502">
    <property type="term" value="C:Derlin-1-VIMP complex"/>
    <property type="evidence" value="ECO:0007669"/>
    <property type="project" value="TreeGrafter"/>
</dbReference>
<proteinExistence type="inferred from homology"/>
<dbReference type="GO" id="GO:0030968">
    <property type="term" value="P:endoplasmic reticulum unfolded protein response"/>
    <property type="evidence" value="ECO:0007669"/>
    <property type="project" value="TreeGrafter"/>
</dbReference>
<evidence type="ECO:0000256" key="6">
    <source>
        <dbReference type="ARBA" id="ARBA00022824"/>
    </source>
</evidence>
<protein>
    <recommendedName>
        <fullName evidence="13">Selenoprotein S</fullName>
    </recommendedName>
</protein>
<evidence type="ECO:0000256" key="11">
    <source>
        <dbReference type="SAM" id="Phobius"/>
    </source>
</evidence>
<evidence type="ECO:0000256" key="9">
    <source>
        <dbReference type="ARBA" id="ARBA00023136"/>
    </source>
</evidence>
<evidence type="ECO:0000256" key="10">
    <source>
        <dbReference type="SAM" id="MobiDB-lite"/>
    </source>
</evidence>
<comment type="subcellular location">
    <subcellularLocation>
        <location evidence="2">Cytoplasm</location>
    </subcellularLocation>
    <subcellularLocation>
        <location evidence="1">Endoplasmic reticulum membrane</location>
        <topology evidence="1">Single-pass membrane protein</topology>
    </subcellularLocation>
</comment>
<keyword evidence="7" id="KW-0712">Selenocysteine</keyword>
<keyword evidence="8 11" id="KW-1133">Transmembrane helix</keyword>
<evidence type="ECO:0000256" key="8">
    <source>
        <dbReference type="ARBA" id="ARBA00022989"/>
    </source>
</evidence>
<evidence type="ECO:0000256" key="5">
    <source>
        <dbReference type="ARBA" id="ARBA00022692"/>
    </source>
</evidence>
<feature type="transmembrane region" description="Helical" evidence="11">
    <location>
        <begin position="46"/>
        <end position="64"/>
    </location>
</feature>
<dbReference type="GO" id="GO:0036513">
    <property type="term" value="C:Derlin-1 retrotranslocation complex"/>
    <property type="evidence" value="ECO:0007669"/>
    <property type="project" value="TreeGrafter"/>
</dbReference>
<dbReference type="EMBL" id="GDRN01056818">
    <property type="protein sequence ID" value="JAI65776.1"/>
    <property type="molecule type" value="Transcribed_RNA"/>
</dbReference>
<keyword evidence="5 11" id="KW-0812">Transmembrane</keyword>
<name>A0A0N7ZCY9_SCYOL</name>
<evidence type="ECO:0000256" key="3">
    <source>
        <dbReference type="ARBA" id="ARBA00011034"/>
    </source>
</evidence>
<feature type="compositionally biased region" description="Basic and acidic residues" evidence="10">
    <location>
        <begin position="120"/>
        <end position="139"/>
    </location>
</feature>
<dbReference type="Gene3D" id="6.10.250.2950">
    <property type="match status" value="1"/>
</dbReference>
<feature type="compositionally biased region" description="Low complexity" evidence="10">
    <location>
        <begin position="151"/>
        <end position="164"/>
    </location>
</feature>
<feature type="region of interest" description="Disordered" evidence="10">
    <location>
        <begin position="120"/>
        <end position="204"/>
    </location>
</feature>
<accession>A0A0N7ZCY9</accession>
<comment type="similarity">
    <text evidence="3">Belongs to the selenoprotein S family.</text>
</comment>
<sequence length="204" mass="23141">MGEPEQVIAEPDEQELEGIHPPTLEQQNPAVITYLVTRVLSFLTAYGWYAVGFLLVGFIAWTWLEPKIKRWLKKREDDQEAAEYHKNPDILLARHQALDVARQRMQEQYNKAAYESLEKKKVKEEKKREDKIAEWERMQSGKGHKLKDKSSASVSDANSTSSNSAKDKPATKPRMRPEYNPLTGDTGASSCRWRPTGRGPSGGG</sequence>
<keyword evidence="9 11" id="KW-0472">Membrane</keyword>
<evidence type="ECO:0008006" key="13">
    <source>
        <dbReference type="Google" id="ProtNLM"/>
    </source>
</evidence>
<evidence type="ECO:0000313" key="12">
    <source>
        <dbReference type="EMBL" id="JAI65776.1"/>
    </source>
</evidence>